<dbReference type="Proteomes" id="UP000824469">
    <property type="component" value="Unassembled WGS sequence"/>
</dbReference>
<proteinExistence type="predicted"/>
<keyword evidence="3" id="KW-1185">Reference proteome</keyword>
<feature type="region of interest" description="Disordered" evidence="1">
    <location>
        <begin position="1"/>
        <end position="26"/>
    </location>
</feature>
<evidence type="ECO:0000256" key="1">
    <source>
        <dbReference type="SAM" id="MobiDB-lite"/>
    </source>
</evidence>
<evidence type="ECO:0000313" key="2">
    <source>
        <dbReference type="EMBL" id="KAH9309424.1"/>
    </source>
</evidence>
<reference evidence="2 3" key="1">
    <citation type="journal article" date="2021" name="Nat. Plants">
        <title>The Taxus genome provides insights into paclitaxel biosynthesis.</title>
        <authorList>
            <person name="Xiong X."/>
            <person name="Gou J."/>
            <person name="Liao Q."/>
            <person name="Li Y."/>
            <person name="Zhou Q."/>
            <person name="Bi G."/>
            <person name="Li C."/>
            <person name="Du R."/>
            <person name="Wang X."/>
            <person name="Sun T."/>
            <person name="Guo L."/>
            <person name="Liang H."/>
            <person name="Lu P."/>
            <person name="Wu Y."/>
            <person name="Zhang Z."/>
            <person name="Ro D.K."/>
            <person name="Shang Y."/>
            <person name="Huang S."/>
            <person name="Yan J."/>
        </authorList>
    </citation>
    <scope>NUCLEOTIDE SEQUENCE [LARGE SCALE GENOMIC DNA]</scope>
    <source>
        <strain evidence="2">Ta-2019</strain>
    </source>
</reference>
<feature type="region of interest" description="Disordered" evidence="1">
    <location>
        <begin position="79"/>
        <end position="99"/>
    </location>
</feature>
<comment type="caution">
    <text evidence="2">The sequence shown here is derived from an EMBL/GenBank/DDBJ whole genome shotgun (WGS) entry which is preliminary data.</text>
</comment>
<feature type="non-terminal residue" evidence="2">
    <location>
        <position position="170"/>
    </location>
</feature>
<dbReference type="AlphaFoldDB" id="A0AA38KV69"/>
<gene>
    <name evidence="2" type="ORF">KI387_037335</name>
</gene>
<dbReference type="EMBL" id="JAHRHJ020000007">
    <property type="protein sequence ID" value="KAH9309424.1"/>
    <property type="molecule type" value="Genomic_DNA"/>
</dbReference>
<evidence type="ECO:0000313" key="3">
    <source>
        <dbReference type="Proteomes" id="UP000824469"/>
    </source>
</evidence>
<name>A0AA38KV69_TAXCH</name>
<feature type="compositionally biased region" description="Basic and acidic residues" evidence="1">
    <location>
        <begin position="1"/>
        <end position="10"/>
    </location>
</feature>
<protein>
    <submittedName>
        <fullName evidence="2">Uncharacterized protein</fullName>
    </submittedName>
</protein>
<accession>A0AA38KV69</accession>
<sequence>MKPCDGKGIEIRQGSSPSRGEDDQCVGGSGLGYITVTEMNNVSLNGSRQEQLAIQDFLSLEQEDKIKYLARIKDKELMSSGLEQQHPSSDHPAASVGNASSSVTVARLAAVSMAGGGVVSAMPGGGAASSKVAASFKDAVNQKPPSPPAQPAYIVDMAEETPLLSLEKPE</sequence>
<organism evidence="2 3">
    <name type="scientific">Taxus chinensis</name>
    <name type="common">Chinese yew</name>
    <name type="synonym">Taxus wallichiana var. chinensis</name>
    <dbReference type="NCBI Taxonomy" id="29808"/>
    <lineage>
        <taxon>Eukaryota</taxon>
        <taxon>Viridiplantae</taxon>
        <taxon>Streptophyta</taxon>
        <taxon>Embryophyta</taxon>
        <taxon>Tracheophyta</taxon>
        <taxon>Spermatophyta</taxon>
        <taxon>Pinopsida</taxon>
        <taxon>Pinidae</taxon>
        <taxon>Conifers II</taxon>
        <taxon>Cupressales</taxon>
        <taxon>Taxaceae</taxon>
        <taxon>Taxus</taxon>
    </lineage>
</organism>